<evidence type="ECO:0000313" key="3">
    <source>
        <dbReference type="EMBL" id="KIP04455.1"/>
    </source>
</evidence>
<feature type="transmembrane region" description="Helical" evidence="1">
    <location>
        <begin position="245"/>
        <end position="264"/>
    </location>
</feature>
<feature type="transmembrane region" description="Helical" evidence="1">
    <location>
        <begin position="64"/>
        <end position="84"/>
    </location>
</feature>
<feature type="transmembrane region" description="Helical" evidence="1">
    <location>
        <begin position="23"/>
        <end position="43"/>
    </location>
</feature>
<feature type="transmembrane region" description="Helical" evidence="1">
    <location>
        <begin position="96"/>
        <end position="117"/>
    </location>
</feature>
<dbReference type="EMBL" id="KN840573">
    <property type="protein sequence ID" value="KIP04455.1"/>
    <property type="molecule type" value="Genomic_DNA"/>
</dbReference>
<protein>
    <recommendedName>
        <fullName evidence="2">DUF6533 domain-containing protein</fullName>
    </recommendedName>
</protein>
<gene>
    <name evidence="3" type="ORF">PHLGIDRAFT_129480</name>
</gene>
<keyword evidence="4" id="KW-1185">Reference proteome</keyword>
<feature type="transmembrane region" description="Helical" evidence="1">
    <location>
        <begin position="129"/>
        <end position="149"/>
    </location>
</feature>
<reference evidence="3 4" key="1">
    <citation type="journal article" date="2014" name="PLoS Genet.">
        <title>Analysis of the Phlebiopsis gigantea genome, transcriptome and secretome provides insight into its pioneer colonization strategies of wood.</title>
        <authorList>
            <person name="Hori C."/>
            <person name="Ishida T."/>
            <person name="Igarashi K."/>
            <person name="Samejima M."/>
            <person name="Suzuki H."/>
            <person name="Master E."/>
            <person name="Ferreira P."/>
            <person name="Ruiz-Duenas F.J."/>
            <person name="Held B."/>
            <person name="Canessa P."/>
            <person name="Larrondo L.F."/>
            <person name="Schmoll M."/>
            <person name="Druzhinina I.S."/>
            <person name="Kubicek C.P."/>
            <person name="Gaskell J.A."/>
            <person name="Kersten P."/>
            <person name="St John F."/>
            <person name="Glasner J."/>
            <person name="Sabat G."/>
            <person name="Splinter BonDurant S."/>
            <person name="Syed K."/>
            <person name="Yadav J."/>
            <person name="Mgbeahuruike A.C."/>
            <person name="Kovalchuk A."/>
            <person name="Asiegbu F.O."/>
            <person name="Lackner G."/>
            <person name="Hoffmeister D."/>
            <person name="Rencoret J."/>
            <person name="Gutierrez A."/>
            <person name="Sun H."/>
            <person name="Lindquist E."/>
            <person name="Barry K."/>
            <person name="Riley R."/>
            <person name="Grigoriev I.V."/>
            <person name="Henrissat B."/>
            <person name="Kues U."/>
            <person name="Berka R.M."/>
            <person name="Martinez A.T."/>
            <person name="Covert S.F."/>
            <person name="Blanchette R.A."/>
            <person name="Cullen D."/>
        </authorList>
    </citation>
    <scope>NUCLEOTIDE SEQUENCE [LARGE SCALE GENOMIC DNA]</scope>
    <source>
        <strain evidence="3 4">11061_1 CR5-6</strain>
    </source>
</reference>
<dbReference type="HOGENOM" id="CLU_035509_1_1_1"/>
<proteinExistence type="predicted"/>
<evidence type="ECO:0000313" key="4">
    <source>
        <dbReference type="Proteomes" id="UP000053257"/>
    </source>
</evidence>
<accession>A0A0C3S729</accession>
<keyword evidence="1" id="KW-0472">Membrane</keyword>
<keyword evidence="1" id="KW-1133">Transmembrane helix</keyword>
<dbReference type="Proteomes" id="UP000053257">
    <property type="component" value="Unassembled WGS sequence"/>
</dbReference>
<feature type="transmembrane region" description="Helical" evidence="1">
    <location>
        <begin position="179"/>
        <end position="200"/>
    </location>
</feature>
<dbReference type="InterPro" id="IPR045340">
    <property type="entry name" value="DUF6533"/>
</dbReference>
<dbReference type="AlphaFoldDB" id="A0A0C3S729"/>
<dbReference type="Pfam" id="PF20151">
    <property type="entry name" value="DUF6533"/>
    <property type="match status" value="1"/>
</dbReference>
<feature type="transmembrane region" description="Helical" evidence="1">
    <location>
        <begin position="220"/>
        <end position="239"/>
    </location>
</feature>
<evidence type="ECO:0000259" key="2">
    <source>
        <dbReference type="Pfam" id="PF20151"/>
    </source>
</evidence>
<keyword evidence="1" id="KW-0812">Transmembrane</keyword>
<dbReference type="OrthoDB" id="2788334at2759"/>
<sequence>MSTPTLAQVEAVLASNPFNGVIITRYMGAAAIACAVYDHFLLFGDETTVIWPKRFELTKMFYFVIRYGMEGAAIFLASVFSGGIRHDINSKRCGNFIMALWALNVLFSGTSHAYLIYHHYTLWDRRRGVLIAMIITLALTYTPAIYLGHEAALQYRENMLYSEAFHSCIIMKQPDAVKGMWGCMTAFDVLAAVIAILNSFDRPWRHPSDIINSLRKDGTLWSSAVFGIRLLNLVINLTATPATVFVFSANAWALISIILSRLIVHIESRLYTRKFQLKPSGVYVGGGSFELGPYNVSVCAEHK</sequence>
<evidence type="ECO:0000256" key="1">
    <source>
        <dbReference type="SAM" id="Phobius"/>
    </source>
</evidence>
<organism evidence="3 4">
    <name type="scientific">Phlebiopsis gigantea (strain 11061_1 CR5-6)</name>
    <name type="common">White-rot fungus</name>
    <name type="synonym">Peniophora gigantea</name>
    <dbReference type="NCBI Taxonomy" id="745531"/>
    <lineage>
        <taxon>Eukaryota</taxon>
        <taxon>Fungi</taxon>
        <taxon>Dikarya</taxon>
        <taxon>Basidiomycota</taxon>
        <taxon>Agaricomycotina</taxon>
        <taxon>Agaricomycetes</taxon>
        <taxon>Polyporales</taxon>
        <taxon>Phanerochaetaceae</taxon>
        <taxon>Phlebiopsis</taxon>
    </lineage>
</organism>
<feature type="domain" description="DUF6533" evidence="2">
    <location>
        <begin position="26"/>
        <end position="69"/>
    </location>
</feature>
<name>A0A0C3S729_PHLG1</name>